<reference evidence="2" key="1">
    <citation type="submission" date="2015-06" db="EMBL/GenBank/DDBJ databases">
        <authorList>
            <person name="Liu B."/>
            <person name="Wang J."/>
            <person name="Zhu Y."/>
            <person name="Liu G."/>
            <person name="Chen Q."/>
            <person name="Zheng C."/>
            <person name="Che J."/>
            <person name="Ge C."/>
            <person name="Shi H."/>
            <person name="Pan Z."/>
            <person name="Liu X."/>
        </authorList>
    </citation>
    <scope>NUCLEOTIDE SEQUENCE [LARGE SCALE GENOMIC DNA]</scope>
    <source>
        <strain evidence="2">DSM 16346</strain>
    </source>
</reference>
<dbReference type="STRING" id="157733.AB986_04805"/>
<protein>
    <recommendedName>
        <fullName evidence="1">YqbF C-terminal domain-containing protein</fullName>
    </recommendedName>
</protein>
<dbReference type="InterPro" id="IPR036269">
    <property type="entry name" value="Rho_N_sf"/>
</dbReference>
<evidence type="ECO:0000313" key="2">
    <source>
        <dbReference type="EMBL" id="KMM38602.1"/>
    </source>
</evidence>
<dbReference type="AlphaFoldDB" id="A0A0J6FW68"/>
<evidence type="ECO:0000313" key="3">
    <source>
        <dbReference type="Proteomes" id="UP000035996"/>
    </source>
</evidence>
<dbReference type="InterPro" id="IPR048424">
    <property type="entry name" value="YqbF_HeH"/>
</dbReference>
<name>A0A0J6FW68_9BACL</name>
<evidence type="ECO:0000259" key="1">
    <source>
        <dbReference type="Pfam" id="PF21488"/>
    </source>
</evidence>
<accession>A0A0J6FW68</accession>
<feature type="domain" description="YqbF C-terminal" evidence="1">
    <location>
        <begin position="67"/>
        <end position="105"/>
    </location>
</feature>
<sequence length="120" mass="13934">MIYKVMNGFKDIDDHGTIYKPGEKYPKGDYKPSQKRIAELSKEHPKYKRVFIEEVEEKSNESIERLTATDIKKMNKAPQEELIVNLNGDPSEASNEEERIALILDLQKQLEENEKPSPEK</sequence>
<comment type="caution">
    <text evidence="2">The sequence shown here is derived from an EMBL/GenBank/DDBJ whole genome shotgun (WGS) entry which is preliminary data.</text>
</comment>
<dbReference type="Proteomes" id="UP000035996">
    <property type="component" value="Unassembled WGS sequence"/>
</dbReference>
<gene>
    <name evidence="2" type="ORF">AB986_04805</name>
</gene>
<keyword evidence="3" id="KW-1185">Reference proteome</keyword>
<dbReference type="EMBL" id="LELK01000001">
    <property type="protein sequence ID" value="KMM38602.1"/>
    <property type="molecule type" value="Genomic_DNA"/>
</dbReference>
<dbReference type="Pfam" id="PF21488">
    <property type="entry name" value="YqbF_HeH"/>
    <property type="match status" value="1"/>
</dbReference>
<proteinExistence type="predicted"/>
<dbReference type="Gene3D" id="1.10.720.10">
    <property type="match status" value="1"/>
</dbReference>
<organism evidence="2 3">
    <name type="scientific">Guptibacillus hwajinpoensis</name>
    <dbReference type="NCBI Taxonomy" id="208199"/>
    <lineage>
        <taxon>Bacteria</taxon>
        <taxon>Bacillati</taxon>
        <taxon>Bacillota</taxon>
        <taxon>Bacilli</taxon>
        <taxon>Bacillales</taxon>
        <taxon>Guptibacillaceae</taxon>
        <taxon>Guptibacillus</taxon>
    </lineage>
</organism>
<dbReference type="SUPFAM" id="SSF68912">
    <property type="entry name" value="Rho N-terminal domain-like"/>
    <property type="match status" value="1"/>
</dbReference>
<dbReference type="RefSeq" id="WP_048309719.1">
    <property type="nucleotide sequence ID" value="NZ_CP119526.1"/>
</dbReference>